<evidence type="ECO:0000256" key="8">
    <source>
        <dbReference type="ARBA" id="ARBA00023267"/>
    </source>
</evidence>
<dbReference type="GO" id="GO:0009317">
    <property type="term" value="C:acetyl-CoA carboxylase complex"/>
    <property type="evidence" value="ECO:0007669"/>
    <property type="project" value="InterPro"/>
</dbReference>
<keyword evidence="8 9" id="KW-0092">Biotin</keyword>
<evidence type="ECO:0000256" key="2">
    <source>
        <dbReference type="ARBA" id="ARBA00005194"/>
    </source>
</evidence>
<gene>
    <name evidence="11" type="ORF">AOQ71_17940</name>
</gene>
<dbReference type="PRINTS" id="PR01071">
    <property type="entry name" value="ACOABIOTINCC"/>
</dbReference>
<protein>
    <recommendedName>
        <fullName evidence="3 9">Biotin carboxyl carrier protein of acetyl-CoA carboxylase</fullName>
    </recommendedName>
</protein>
<evidence type="ECO:0000256" key="5">
    <source>
        <dbReference type="ARBA" id="ARBA00022832"/>
    </source>
</evidence>
<evidence type="ECO:0000256" key="7">
    <source>
        <dbReference type="ARBA" id="ARBA00023160"/>
    </source>
</evidence>
<dbReference type="Gene3D" id="2.40.50.100">
    <property type="match status" value="1"/>
</dbReference>
<evidence type="ECO:0000256" key="1">
    <source>
        <dbReference type="ARBA" id="ARBA00003761"/>
    </source>
</evidence>
<comment type="caution">
    <text evidence="11">The sequence shown here is derived from an EMBL/GenBank/DDBJ whole genome shotgun (WGS) entry which is preliminary data.</text>
</comment>
<dbReference type="Proteomes" id="UP000051936">
    <property type="component" value="Unassembled WGS sequence"/>
</dbReference>
<dbReference type="UniPathway" id="UPA00094"/>
<dbReference type="InterPro" id="IPR001882">
    <property type="entry name" value="Biotin_BS"/>
</dbReference>
<evidence type="ECO:0000256" key="6">
    <source>
        <dbReference type="ARBA" id="ARBA00023098"/>
    </source>
</evidence>
<proteinExistence type="predicted"/>
<dbReference type="SUPFAM" id="SSF51230">
    <property type="entry name" value="Single hybrid motif"/>
    <property type="match status" value="1"/>
</dbReference>
<dbReference type="InterPro" id="IPR000089">
    <property type="entry name" value="Biotin_lipoyl"/>
</dbReference>
<evidence type="ECO:0000256" key="4">
    <source>
        <dbReference type="ARBA" id="ARBA00022516"/>
    </source>
</evidence>
<dbReference type="PANTHER" id="PTHR45266">
    <property type="entry name" value="OXALOACETATE DECARBOXYLASE ALPHA CHAIN"/>
    <property type="match status" value="1"/>
</dbReference>
<evidence type="ECO:0000256" key="9">
    <source>
        <dbReference type="RuleBase" id="RU364072"/>
    </source>
</evidence>
<name>A0A0R3DNG1_9BRAD</name>
<keyword evidence="5 9" id="KW-0276">Fatty acid metabolism</keyword>
<dbReference type="InterPro" id="IPR011053">
    <property type="entry name" value="Single_hybrid_motif"/>
</dbReference>
<organism evidence="11 12">
    <name type="scientific">Bradyrhizobium manausense</name>
    <dbReference type="NCBI Taxonomy" id="989370"/>
    <lineage>
        <taxon>Bacteria</taxon>
        <taxon>Pseudomonadati</taxon>
        <taxon>Pseudomonadota</taxon>
        <taxon>Alphaproteobacteria</taxon>
        <taxon>Hyphomicrobiales</taxon>
        <taxon>Nitrobacteraceae</taxon>
        <taxon>Bradyrhizobium</taxon>
    </lineage>
</organism>
<accession>A0A0R3DNG1</accession>
<dbReference type="GO" id="GO:0006633">
    <property type="term" value="P:fatty acid biosynthetic process"/>
    <property type="evidence" value="ECO:0007669"/>
    <property type="project" value="UniProtKB-UniPathway"/>
</dbReference>
<evidence type="ECO:0000313" key="11">
    <source>
        <dbReference type="EMBL" id="KRQ11315.1"/>
    </source>
</evidence>
<keyword evidence="7 9" id="KW-0275">Fatty acid biosynthesis</keyword>
<evidence type="ECO:0000256" key="3">
    <source>
        <dbReference type="ARBA" id="ARBA00017562"/>
    </source>
</evidence>
<dbReference type="PROSITE" id="PS50968">
    <property type="entry name" value="BIOTINYL_LIPOYL"/>
    <property type="match status" value="1"/>
</dbReference>
<dbReference type="Pfam" id="PF00364">
    <property type="entry name" value="Biotin_lipoyl"/>
    <property type="match status" value="1"/>
</dbReference>
<keyword evidence="12" id="KW-1185">Reference proteome</keyword>
<dbReference type="CDD" id="cd06850">
    <property type="entry name" value="biotinyl_domain"/>
    <property type="match status" value="1"/>
</dbReference>
<dbReference type="InterPro" id="IPR050709">
    <property type="entry name" value="Biotin_Carboxyl_Carrier/Decarb"/>
</dbReference>
<dbReference type="PROSITE" id="PS00188">
    <property type="entry name" value="BIOTIN"/>
    <property type="match status" value="1"/>
</dbReference>
<dbReference type="AlphaFoldDB" id="A0A0R3DNG1"/>
<dbReference type="STRING" id="989370.AOQ71_17940"/>
<keyword evidence="4 9" id="KW-0444">Lipid biosynthesis</keyword>
<reference evidence="11 12" key="1">
    <citation type="submission" date="2015-09" db="EMBL/GenBank/DDBJ databases">
        <title>Draft Genome Sequence of Bradyrhizobium manausense Strain BR 3351T, a Novel Symbiotic Nitrogen-Fixing Alphaproteobacterium Isolated from Brazilian Amazon Rain Forest.</title>
        <authorList>
            <person name="De Araujo J.L."/>
            <person name="Zilli J.E."/>
        </authorList>
    </citation>
    <scope>NUCLEOTIDE SEQUENCE [LARGE SCALE GENOMIC DNA]</scope>
    <source>
        <strain evidence="11 12">BR3351</strain>
    </source>
</reference>
<keyword evidence="6 9" id="KW-0443">Lipid metabolism</keyword>
<comment type="pathway">
    <text evidence="2 9">Lipid metabolism; fatty acid biosynthesis.</text>
</comment>
<dbReference type="InterPro" id="IPR001249">
    <property type="entry name" value="AcCoA_biotinCC"/>
</dbReference>
<sequence length="169" mass="17651">MTHERTELGGPPTRSVIVDLSKIEQLVDLVARSSIAELDLTQDGTRVRILKRASAGPPAVPAQPVNRAEVEAPALDHQESPAPEVAADTLVPAPMHGIFYRAAAPDEPPLVEVGARIEAGQKICIIEAMKTFIDIAAEAPGVVLAVLAENGEEIAAGQALFRIGPAGSS</sequence>
<feature type="domain" description="Lipoyl-binding" evidence="10">
    <location>
        <begin position="88"/>
        <end position="164"/>
    </location>
</feature>
<dbReference type="EMBL" id="LJYG01000080">
    <property type="protein sequence ID" value="KRQ11315.1"/>
    <property type="molecule type" value="Genomic_DNA"/>
</dbReference>
<evidence type="ECO:0000313" key="12">
    <source>
        <dbReference type="Proteomes" id="UP000051936"/>
    </source>
</evidence>
<dbReference type="GO" id="GO:0003989">
    <property type="term" value="F:acetyl-CoA carboxylase activity"/>
    <property type="evidence" value="ECO:0007669"/>
    <property type="project" value="InterPro"/>
</dbReference>
<dbReference type="PANTHER" id="PTHR45266:SF3">
    <property type="entry name" value="OXALOACETATE DECARBOXYLASE ALPHA CHAIN"/>
    <property type="match status" value="1"/>
</dbReference>
<evidence type="ECO:0000259" key="10">
    <source>
        <dbReference type="PROSITE" id="PS50968"/>
    </source>
</evidence>
<comment type="function">
    <text evidence="1 9">This protein is a component of the acetyl coenzyme A carboxylase complex; first, biotin carboxylase catalyzes the carboxylation of the carrier protein and then the transcarboxylase transfers the carboxyl group to form malonyl-CoA.</text>
</comment>